<feature type="compositionally biased region" description="Polar residues" evidence="1">
    <location>
        <begin position="14"/>
        <end position="23"/>
    </location>
</feature>
<name>A0AAU8ST34_9BURK</name>
<dbReference type="KEGG" id="bfn:OI25_7543"/>
<dbReference type="GO" id="GO:0016787">
    <property type="term" value="F:hydrolase activity"/>
    <property type="evidence" value="ECO:0007669"/>
    <property type="project" value="UniProtKB-KW"/>
</dbReference>
<feature type="region of interest" description="Disordered" evidence="1">
    <location>
        <begin position="1"/>
        <end position="24"/>
    </location>
</feature>
<gene>
    <name evidence="2" type="ORF">OI25_7543</name>
</gene>
<proteinExistence type="predicted"/>
<protein>
    <submittedName>
        <fullName evidence="2">Alpha/beta hydrolase fold protein</fullName>
    </submittedName>
</protein>
<evidence type="ECO:0000313" key="3">
    <source>
        <dbReference type="Proteomes" id="UP000032614"/>
    </source>
</evidence>
<evidence type="ECO:0000256" key="1">
    <source>
        <dbReference type="SAM" id="MobiDB-lite"/>
    </source>
</evidence>
<evidence type="ECO:0000313" key="2">
    <source>
        <dbReference type="EMBL" id="AJZ56594.1"/>
    </source>
</evidence>
<dbReference type="Proteomes" id="UP000032614">
    <property type="component" value="Chromosome 3"/>
</dbReference>
<reference evidence="2 3" key="1">
    <citation type="journal article" date="2015" name="Genome Announc.">
        <title>Complete genome sequences for 59 burkholderia isolates, both pathogenic and near neighbor.</title>
        <authorList>
            <person name="Johnson S.L."/>
            <person name="Bishop-Lilly K.A."/>
            <person name="Ladner J.T."/>
            <person name="Daligault H.E."/>
            <person name="Davenport K.W."/>
            <person name="Jaissle J."/>
            <person name="Frey K.G."/>
            <person name="Koroleva G.I."/>
            <person name="Bruce D.C."/>
            <person name="Coyne S.R."/>
            <person name="Broomall S.M."/>
            <person name="Li P.E."/>
            <person name="Teshima H."/>
            <person name="Gibbons H.S."/>
            <person name="Palacios G.F."/>
            <person name="Rosenzweig C.N."/>
            <person name="Redden C.L."/>
            <person name="Xu Y."/>
            <person name="Minogue T.D."/>
            <person name="Chain P.S."/>
        </authorList>
    </citation>
    <scope>NUCLEOTIDE SEQUENCE [LARGE SCALE GENOMIC DNA]</scope>
    <source>
        <strain evidence="2 3">ATCC BAA-463</strain>
    </source>
</reference>
<accession>A0AAU8ST34</accession>
<dbReference type="EMBL" id="CP010025">
    <property type="protein sequence ID" value="AJZ56594.1"/>
    <property type="molecule type" value="Genomic_DNA"/>
</dbReference>
<organism evidence="2 3">
    <name type="scientific">Paraburkholderia fungorum</name>
    <dbReference type="NCBI Taxonomy" id="134537"/>
    <lineage>
        <taxon>Bacteria</taxon>
        <taxon>Pseudomonadati</taxon>
        <taxon>Pseudomonadota</taxon>
        <taxon>Betaproteobacteria</taxon>
        <taxon>Burkholderiales</taxon>
        <taxon>Burkholderiaceae</taxon>
        <taxon>Paraburkholderia</taxon>
    </lineage>
</organism>
<dbReference type="AlphaFoldDB" id="A0AAU8ST34"/>
<keyword evidence="2" id="KW-0378">Hydrolase</keyword>
<sequence length="98" mass="11065">MTIRSTCPDVGTSRPLNSYSSRTGSRRVPFLDWGRRLNLRDTRCPFFLLARADDDITTREQVFDADKYLCTPKGCIEKRLVPGGHIGLFMGARTLSDP</sequence>